<dbReference type="Gene3D" id="3.90.1150.10">
    <property type="entry name" value="Aspartate Aminotransferase, domain 1"/>
    <property type="match status" value="1"/>
</dbReference>
<dbReference type="InterPro" id="IPR015422">
    <property type="entry name" value="PyrdxlP-dep_Trfase_small"/>
</dbReference>
<gene>
    <name evidence="1" type="ORF">C435_06800</name>
</gene>
<evidence type="ECO:0000313" key="1">
    <source>
        <dbReference type="EMBL" id="EMA21287.1"/>
    </source>
</evidence>
<protein>
    <submittedName>
        <fullName evidence="1">Uncharacterized protein</fullName>
    </submittedName>
</protein>
<comment type="caution">
    <text evidence="1">The sequence shown here is derived from an EMBL/GenBank/DDBJ whole genome shotgun (WGS) entry which is preliminary data.</text>
</comment>
<keyword evidence="2" id="KW-1185">Reference proteome</keyword>
<dbReference type="AlphaFoldDB" id="M0KIU6"/>
<reference evidence="1 2" key="1">
    <citation type="journal article" date="2014" name="PLoS Genet.">
        <title>Phylogenetically driven sequencing of extremely halophilic archaea reveals strategies for static and dynamic osmo-response.</title>
        <authorList>
            <person name="Becker E.A."/>
            <person name="Seitzer P.M."/>
            <person name="Tritt A."/>
            <person name="Larsen D."/>
            <person name="Krusor M."/>
            <person name="Yao A.I."/>
            <person name="Wu D."/>
            <person name="Madern D."/>
            <person name="Eisen J.A."/>
            <person name="Darling A.E."/>
            <person name="Facciotti M.T."/>
        </authorList>
    </citation>
    <scope>NUCLEOTIDE SEQUENCE [LARGE SCALE GENOMIC DNA]</scope>
    <source>
        <strain evidence="1 2">ATCC 33799</strain>
    </source>
</reference>
<name>M0KIU6_9EURY</name>
<proteinExistence type="predicted"/>
<evidence type="ECO:0000313" key="2">
    <source>
        <dbReference type="Proteomes" id="UP000011687"/>
    </source>
</evidence>
<dbReference type="Proteomes" id="UP000011687">
    <property type="component" value="Unassembled WGS sequence"/>
</dbReference>
<organism evidence="1 2">
    <name type="scientific">Haloarcula marismortui ATCC 33799</name>
    <dbReference type="NCBI Taxonomy" id="662475"/>
    <lineage>
        <taxon>Archaea</taxon>
        <taxon>Methanobacteriati</taxon>
        <taxon>Methanobacteriota</taxon>
        <taxon>Stenosarchaea group</taxon>
        <taxon>Halobacteria</taxon>
        <taxon>Halobacteriales</taxon>
        <taxon>Haloarculaceae</taxon>
        <taxon>Haloarcula</taxon>
    </lineage>
</organism>
<accession>M0KIU6</accession>
<sequence length="25" mass="2733">MRASIHAVNTESEVDRLATALTAEF</sequence>
<dbReference type="EMBL" id="AOLS01000035">
    <property type="protein sequence ID" value="EMA21287.1"/>
    <property type="molecule type" value="Genomic_DNA"/>
</dbReference>